<organism evidence="1 2">
    <name type="scientific">Stigmatella aurantiaca</name>
    <dbReference type="NCBI Taxonomy" id="41"/>
    <lineage>
        <taxon>Bacteria</taxon>
        <taxon>Pseudomonadati</taxon>
        <taxon>Myxococcota</taxon>
        <taxon>Myxococcia</taxon>
        <taxon>Myxococcales</taxon>
        <taxon>Cystobacterineae</taxon>
        <taxon>Archangiaceae</taxon>
        <taxon>Stigmatella</taxon>
    </lineage>
</organism>
<dbReference type="Proteomes" id="UP000182719">
    <property type="component" value="Unassembled WGS sequence"/>
</dbReference>
<dbReference type="AlphaFoldDB" id="A0A1H8EFQ7"/>
<dbReference type="RefSeq" id="WP_143101688.1">
    <property type="nucleotide sequence ID" value="NZ_FOAP01000033.1"/>
</dbReference>
<evidence type="ECO:0000313" key="2">
    <source>
        <dbReference type="Proteomes" id="UP000182719"/>
    </source>
</evidence>
<sequence>MRTLLPVQQLAKNVRWELLSVVHQEHRELLLQRGVDGKKTISETPHQLEHLPCQWLIVTGEEPLQQQNVLPWRTRHLSLNSSQALTPMLRVARAPLHLSEEQRGQCKGIPEGSGSGILDRTRELGERIVTASHEPIRLGQHHPGLHPKPGRRIRKQELQRLLQVAHGSRRLSRFEQGPPEH</sequence>
<name>A0A1H8EFQ7_STIAU</name>
<dbReference type="EMBL" id="FOAP01000033">
    <property type="protein sequence ID" value="SEN18411.1"/>
    <property type="molecule type" value="Genomic_DNA"/>
</dbReference>
<gene>
    <name evidence="1" type="ORF">SAMN05444354_1339</name>
</gene>
<reference evidence="2" key="1">
    <citation type="submission" date="2016-10" db="EMBL/GenBank/DDBJ databases">
        <authorList>
            <person name="Varghese N."/>
            <person name="Submissions S."/>
        </authorList>
    </citation>
    <scope>NUCLEOTIDE SEQUENCE [LARGE SCALE GENOMIC DNA]</scope>
    <source>
        <strain evidence="2">DSM 17044</strain>
    </source>
</reference>
<evidence type="ECO:0000313" key="1">
    <source>
        <dbReference type="EMBL" id="SEN18411.1"/>
    </source>
</evidence>
<proteinExistence type="predicted"/>
<protein>
    <submittedName>
        <fullName evidence="1">Uncharacterized protein</fullName>
    </submittedName>
</protein>
<keyword evidence="2" id="KW-1185">Reference proteome</keyword>
<accession>A0A1H8EFQ7</accession>